<accession>A0A9Q1JQH1</accession>
<dbReference type="EMBL" id="JAKOGI010000927">
    <property type="protein sequence ID" value="KAJ8429172.1"/>
    <property type="molecule type" value="Genomic_DNA"/>
</dbReference>
<keyword evidence="3" id="KW-1185">Reference proteome</keyword>
<organism evidence="2 3">
    <name type="scientific">Carnegiea gigantea</name>
    <dbReference type="NCBI Taxonomy" id="171969"/>
    <lineage>
        <taxon>Eukaryota</taxon>
        <taxon>Viridiplantae</taxon>
        <taxon>Streptophyta</taxon>
        <taxon>Embryophyta</taxon>
        <taxon>Tracheophyta</taxon>
        <taxon>Spermatophyta</taxon>
        <taxon>Magnoliopsida</taxon>
        <taxon>eudicotyledons</taxon>
        <taxon>Gunneridae</taxon>
        <taxon>Pentapetalae</taxon>
        <taxon>Caryophyllales</taxon>
        <taxon>Cactineae</taxon>
        <taxon>Cactaceae</taxon>
        <taxon>Cactoideae</taxon>
        <taxon>Echinocereeae</taxon>
        <taxon>Carnegiea</taxon>
    </lineage>
</organism>
<comment type="caution">
    <text evidence="2">The sequence shown here is derived from an EMBL/GenBank/DDBJ whole genome shotgun (WGS) entry which is preliminary data.</text>
</comment>
<evidence type="ECO:0000313" key="2">
    <source>
        <dbReference type="EMBL" id="KAJ8429172.1"/>
    </source>
</evidence>
<dbReference type="Proteomes" id="UP001153076">
    <property type="component" value="Unassembled WGS sequence"/>
</dbReference>
<proteinExistence type="predicted"/>
<protein>
    <submittedName>
        <fullName evidence="2">Uncharacterized protein</fullName>
    </submittedName>
</protein>
<gene>
    <name evidence="2" type="ORF">Cgig2_010122</name>
</gene>
<evidence type="ECO:0000313" key="3">
    <source>
        <dbReference type="Proteomes" id="UP001153076"/>
    </source>
</evidence>
<name>A0A9Q1JQH1_9CARY</name>
<sequence>MWNVSPQKKVHTELLFDNLAFEKKGKQSGTSNDSTVASMVIDKDTTVVVGSETFKRKQDDVLSLKQGDKKRRPPSSPAKHHECPMHKLSGWSGGLGLLWTNEVNVNFLSSSSHHIDITIQWEGDVVFHGHIWLAQTVRKMETLLLTMRLYDLVFSRYEFMWCNCQHNGIVVAKRLDHFYPDTEWSLIYPEVK</sequence>
<feature type="region of interest" description="Disordered" evidence="1">
    <location>
        <begin position="60"/>
        <end position="83"/>
    </location>
</feature>
<dbReference type="AlphaFoldDB" id="A0A9Q1JQH1"/>
<reference evidence="2" key="1">
    <citation type="submission" date="2022-04" db="EMBL/GenBank/DDBJ databases">
        <title>Carnegiea gigantea Genome sequencing and assembly v2.</title>
        <authorList>
            <person name="Copetti D."/>
            <person name="Sanderson M.J."/>
            <person name="Burquez A."/>
            <person name="Wojciechowski M.F."/>
        </authorList>
    </citation>
    <scope>NUCLEOTIDE SEQUENCE</scope>
    <source>
        <strain evidence="2">SGP5-SGP5p</strain>
        <tissue evidence="2">Aerial part</tissue>
    </source>
</reference>
<evidence type="ECO:0000256" key="1">
    <source>
        <dbReference type="SAM" id="MobiDB-lite"/>
    </source>
</evidence>